<keyword evidence="7" id="KW-0804">Transcription</keyword>
<keyword evidence="6" id="KW-0238">DNA-binding</keyword>
<dbReference type="InterPro" id="IPR036390">
    <property type="entry name" value="WH_DNA-bd_sf"/>
</dbReference>
<protein>
    <recommendedName>
        <fullName evidence="12">HSF-type DNA-binding domain-containing protein</fullName>
    </recommendedName>
</protein>
<name>A0AAV0HXC2_9ROSI</name>
<dbReference type="FunFam" id="1.10.10.10:FF:000037">
    <property type="entry name" value="Heat stress transcription factor B-4"/>
    <property type="match status" value="1"/>
</dbReference>
<reference evidence="13" key="1">
    <citation type="submission" date="2022-08" db="EMBL/GenBank/DDBJ databases">
        <authorList>
            <person name="Gutierrez-Valencia J."/>
        </authorList>
    </citation>
    <scope>NUCLEOTIDE SEQUENCE</scope>
</reference>
<evidence type="ECO:0000256" key="4">
    <source>
        <dbReference type="ARBA" id="ARBA00023015"/>
    </source>
</evidence>
<keyword evidence="10" id="KW-0175">Coiled coil</keyword>
<organism evidence="13 14">
    <name type="scientific">Linum tenue</name>
    <dbReference type="NCBI Taxonomy" id="586396"/>
    <lineage>
        <taxon>Eukaryota</taxon>
        <taxon>Viridiplantae</taxon>
        <taxon>Streptophyta</taxon>
        <taxon>Embryophyta</taxon>
        <taxon>Tracheophyta</taxon>
        <taxon>Spermatophyta</taxon>
        <taxon>Magnoliopsida</taxon>
        <taxon>eudicotyledons</taxon>
        <taxon>Gunneridae</taxon>
        <taxon>Pentapetalae</taxon>
        <taxon>rosids</taxon>
        <taxon>fabids</taxon>
        <taxon>Malpighiales</taxon>
        <taxon>Linaceae</taxon>
        <taxon>Linum</taxon>
    </lineage>
</organism>
<dbReference type="Gene3D" id="1.10.10.10">
    <property type="entry name" value="Winged helix-like DNA-binding domain superfamily/Winged helix DNA-binding domain"/>
    <property type="match status" value="1"/>
</dbReference>
<gene>
    <name evidence="13" type="ORF">LITE_LOCUS6534</name>
</gene>
<feature type="domain" description="HSF-type DNA-binding" evidence="12">
    <location>
        <begin position="12"/>
        <end position="106"/>
    </location>
</feature>
<evidence type="ECO:0000256" key="11">
    <source>
        <dbReference type="SAM" id="MobiDB-lite"/>
    </source>
</evidence>
<comment type="caution">
    <text evidence="13">The sequence shown here is derived from an EMBL/GenBank/DDBJ whole genome shotgun (WGS) entry which is preliminary data.</text>
</comment>
<dbReference type="InterPro" id="IPR000232">
    <property type="entry name" value="HSF_DNA-bd"/>
</dbReference>
<evidence type="ECO:0000256" key="3">
    <source>
        <dbReference type="ARBA" id="ARBA00022553"/>
    </source>
</evidence>
<evidence type="ECO:0000256" key="5">
    <source>
        <dbReference type="ARBA" id="ARBA00023016"/>
    </source>
</evidence>
<comment type="subcellular location">
    <subcellularLocation>
        <location evidence="1">Nucleus</location>
    </subcellularLocation>
</comment>
<dbReference type="SUPFAM" id="SSF46785">
    <property type="entry name" value="Winged helix' DNA-binding domain"/>
    <property type="match status" value="1"/>
</dbReference>
<feature type="region of interest" description="Disordered" evidence="11">
    <location>
        <begin position="201"/>
        <end position="238"/>
    </location>
</feature>
<dbReference type="Pfam" id="PF00447">
    <property type="entry name" value="HSF_DNA-bind"/>
    <property type="match status" value="1"/>
</dbReference>
<keyword evidence="3" id="KW-0597">Phosphoprotein</keyword>
<sequence length="336" mass="36619">MEGNDGENNNNIIAPFVMKTYQMVNDQSTDGLISWGKANNSFIVVEPLDFSQRILPVYFKHNNFSSFVRQLNTYVGFRKVDPDNWEFASEWFLRGQKQLLRNIARRKQCKGSSRSIEDFITEGNAEMSMEIGRLKQEQRAMEKQLEGMSKRLEATERRPQQMMAFLYKVVDDPDLLPRMMLQKAGSNRRLQRRLVVADHKKPRLDISSNNSSSSSSGGLSVKSEEEVEGGGFGGFVSSSPEYGFDGRVEYSPSPSPEPVSGSGWCIGEVGYRRSVGGGGSGVTVGTASRLGGYGGGGGGGGGGEVSYFGGMAAAGVVESRPPPPPSYPFSLLGGEF</sequence>
<dbReference type="InterPro" id="IPR036388">
    <property type="entry name" value="WH-like_DNA-bd_sf"/>
</dbReference>
<dbReference type="GO" id="GO:0005634">
    <property type="term" value="C:nucleus"/>
    <property type="evidence" value="ECO:0007669"/>
    <property type="project" value="UniProtKB-SubCell"/>
</dbReference>
<dbReference type="GO" id="GO:0006357">
    <property type="term" value="P:regulation of transcription by RNA polymerase II"/>
    <property type="evidence" value="ECO:0007669"/>
    <property type="project" value="TreeGrafter"/>
</dbReference>
<evidence type="ECO:0000256" key="1">
    <source>
        <dbReference type="ARBA" id="ARBA00004123"/>
    </source>
</evidence>
<dbReference type="SMART" id="SM00415">
    <property type="entry name" value="HSF"/>
    <property type="match status" value="1"/>
</dbReference>
<evidence type="ECO:0000256" key="2">
    <source>
        <dbReference type="ARBA" id="ARBA00011233"/>
    </source>
</evidence>
<dbReference type="EMBL" id="CAMGYJ010000003">
    <property type="protein sequence ID" value="CAI0389956.1"/>
    <property type="molecule type" value="Genomic_DNA"/>
</dbReference>
<comment type="similarity">
    <text evidence="9">Belongs to the HSF family.</text>
</comment>
<dbReference type="PANTHER" id="PTHR10015">
    <property type="entry name" value="HEAT SHOCK TRANSCRIPTION FACTOR"/>
    <property type="match status" value="1"/>
</dbReference>
<dbReference type="GO" id="GO:0034605">
    <property type="term" value="P:cellular response to heat"/>
    <property type="evidence" value="ECO:0007669"/>
    <property type="project" value="TreeGrafter"/>
</dbReference>
<keyword evidence="8" id="KW-0539">Nucleus</keyword>
<comment type="subunit">
    <text evidence="2">Homotrimer.</text>
</comment>
<evidence type="ECO:0000256" key="9">
    <source>
        <dbReference type="RuleBase" id="RU004020"/>
    </source>
</evidence>
<dbReference type="PRINTS" id="PR00056">
    <property type="entry name" value="HSFDOMAIN"/>
</dbReference>
<dbReference type="GO" id="GO:0000978">
    <property type="term" value="F:RNA polymerase II cis-regulatory region sequence-specific DNA binding"/>
    <property type="evidence" value="ECO:0007669"/>
    <property type="project" value="TreeGrafter"/>
</dbReference>
<evidence type="ECO:0000256" key="6">
    <source>
        <dbReference type="ARBA" id="ARBA00023125"/>
    </source>
</evidence>
<proteinExistence type="inferred from homology"/>
<accession>A0AAV0HXC2</accession>
<evidence type="ECO:0000256" key="10">
    <source>
        <dbReference type="SAM" id="Coils"/>
    </source>
</evidence>
<evidence type="ECO:0000313" key="14">
    <source>
        <dbReference type="Proteomes" id="UP001154282"/>
    </source>
</evidence>
<dbReference type="Proteomes" id="UP001154282">
    <property type="component" value="Unassembled WGS sequence"/>
</dbReference>
<evidence type="ECO:0000256" key="8">
    <source>
        <dbReference type="ARBA" id="ARBA00023242"/>
    </source>
</evidence>
<dbReference type="PANTHER" id="PTHR10015:SF332">
    <property type="entry name" value="HEAT STRESS TRANSCRIPTION FACTOR C-1"/>
    <property type="match status" value="1"/>
</dbReference>
<feature type="compositionally biased region" description="Low complexity" evidence="11">
    <location>
        <begin position="207"/>
        <end position="221"/>
    </location>
</feature>
<dbReference type="GO" id="GO:0003700">
    <property type="term" value="F:DNA-binding transcription factor activity"/>
    <property type="evidence" value="ECO:0007669"/>
    <property type="project" value="InterPro"/>
</dbReference>
<dbReference type="AlphaFoldDB" id="A0AAV0HXC2"/>
<feature type="coiled-coil region" evidence="10">
    <location>
        <begin position="124"/>
        <end position="158"/>
    </location>
</feature>
<keyword evidence="5" id="KW-0346">Stress response</keyword>
<evidence type="ECO:0000313" key="13">
    <source>
        <dbReference type="EMBL" id="CAI0389956.1"/>
    </source>
</evidence>
<evidence type="ECO:0000259" key="12">
    <source>
        <dbReference type="SMART" id="SM00415"/>
    </source>
</evidence>
<keyword evidence="14" id="KW-1185">Reference proteome</keyword>
<keyword evidence="4" id="KW-0805">Transcription regulation</keyword>
<evidence type="ECO:0000256" key="7">
    <source>
        <dbReference type="ARBA" id="ARBA00023163"/>
    </source>
</evidence>